<dbReference type="AlphaFoldDB" id="A0A7C5J132"/>
<protein>
    <submittedName>
        <fullName evidence="3">VanZ family protein</fullName>
    </submittedName>
</protein>
<keyword evidence="1" id="KW-0472">Membrane</keyword>
<evidence type="ECO:0000313" key="3">
    <source>
        <dbReference type="EMBL" id="HHH13848.1"/>
    </source>
</evidence>
<feature type="domain" description="VanZ-like" evidence="2">
    <location>
        <begin position="42"/>
        <end position="112"/>
    </location>
</feature>
<dbReference type="EMBL" id="DROM01000386">
    <property type="protein sequence ID" value="HHH13848.1"/>
    <property type="molecule type" value="Genomic_DNA"/>
</dbReference>
<name>A0A7C5J132_9GAMM</name>
<gene>
    <name evidence="3" type="ORF">ENJ98_06380</name>
</gene>
<accession>A0A7C5J132</accession>
<feature type="transmembrane region" description="Helical" evidence="1">
    <location>
        <begin position="68"/>
        <end position="87"/>
    </location>
</feature>
<keyword evidence="1" id="KW-1133">Transmembrane helix</keyword>
<dbReference type="PANTHER" id="PTHR28008">
    <property type="entry name" value="DOMAIN PROTEIN, PUTATIVE (AFU_ORTHOLOGUE AFUA_3G10980)-RELATED"/>
    <property type="match status" value="1"/>
</dbReference>
<reference evidence="3" key="1">
    <citation type="journal article" date="2020" name="mSystems">
        <title>Genome- and Community-Level Interaction Insights into Carbon Utilization and Element Cycling Functions of Hydrothermarchaeota in Hydrothermal Sediment.</title>
        <authorList>
            <person name="Zhou Z."/>
            <person name="Liu Y."/>
            <person name="Xu W."/>
            <person name="Pan J."/>
            <person name="Luo Z.H."/>
            <person name="Li M."/>
        </authorList>
    </citation>
    <scope>NUCLEOTIDE SEQUENCE [LARGE SCALE GENOMIC DNA]</scope>
    <source>
        <strain evidence="3">HyVt-535</strain>
    </source>
</reference>
<comment type="caution">
    <text evidence="3">The sequence shown here is derived from an EMBL/GenBank/DDBJ whole genome shotgun (WGS) entry which is preliminary data.</text>
</comment>
<dbReference type="NCBIfam" id="NF037970">
    <property type="entry name" value="vanZ_1"/>
    <property type="match status" value="1"/>
</dbReference>
<feature type="transmembrane region" description="Helical" evidence="1">
    <location>
        <begin position="44"/>
        <end position="61"/>
    </location>
</feature>
<dbReference type="InterPro" id="IPR006976">
    <property type="entry name" value="VanZ-like"/>
</dbReference>
<dbReference type="Proteomes" id="UP000886100">
    <property type="component" value="Unassembled WGS sequence"/>
</dbReference>
<dbReference type="Pfam" id="PF04892">
    <property type="entry name" value="VanZ"/>
    <property type="match status" value="1"/>
</dbReference>
<evidence type="ECO:0000259" key="2">
    <source>
        <dbReference type="Pfam" id="PF04892"/>
    </source>
</evidence>
<feature type="transmembrane region" description="Helical" evidence="1">
    <location>
        <begin position="93"/>
        <end position="112"/>
    </location>
</feature>
<proteinExistence type="predicted"/>
<dbReference type="PANTHER" id="PTHR28008:SF1">
    <property type="entry name" value="DOMAIN PROTEIN, PUTATIVE (AFU_ORTHOLOGUE AFUA_3G10980)-RELATED"/>
    <property type="match status" value="1"/>
</dbReference>
<organism evidence="3">
    <name type="scientific">Thiolapillus brandeum</name>
    <dbReference type="NCBI Taxonomy" id="1076588"/>
    <lineage>
        <taxon>Bacteria</taxon>
        <taxon>Pseudomonadati</taxon>
        <taxon>Pseudomonadota</taxon>
        <taxon>Gammaproteobacteria</taxon>
        <taxon>Chromatiales</taxon>
        <taxon>Sedimenticolaceae</taxon>
        <taxon>Thiolapillus</taxon>
    </lineage>
</organism>
<sequence>MKLPLSPCNRAGARLLLALALLLVTWLMLSPAVGQGGIPINDKVAHALVFGLLAMLTHASWPERDFDWRLGVPLLAYGIAIEVIQYFVPGRFFSLADILADAAGILLYLFLLPRLLPRLRTHG</sequence>
<evidence type="ECO:0000256" key="1">
    <source>
        <dbReference type="SAM" id="Phobius"/>
    </source>
</evidence>
<keyword evidence="1" id="KW-0812">Transmembrane</keyword>